<protein>
    <submittedName>
        <fullName evidence="1">Uncharacterized protein</fullName>
    </submittedName>
</protein>
<dbReference type="AlphaFoldDB" id="A0A8E0VLD3"/>
<dbReference type="Gene3D" id="3.20.20.140">
    <property type="entry name" value="Metal-dependent hydrolases"/>
    <property type="match status" value="1"/>
</dbReference>
<dbReference type="InterPro" id="IPR032466">
    <property type="entry name" value="Metal_Hydrolase"/>
</dbReference>
<dbReference type="Proteomes" id="UP000728185">
    <property type="component" value="Unassembled WGS sequence"/>
</dbReference>
<accession>A0A8E0VLD3</accession>
<sequence>MMKGRNEPANIIQVLEVVAAIKQIDPDLLANQVYQNTLALFRFDQS</sequence>
<organism evidence="1 2">
    <name type="scientific">Fasciolopsis buskii</name>
    <dbReference type="NCBI Taxonomy" id="27845"/>
    <lineage>
        <taxon>Eukaryota</taxon>
        <taxon>Metazoa</taxon>
        <taxon>Spiralia</taxon>
        <taxon>Lophotrochozoa</taxon>
        <taxon>Platyhelminthes</taxon>
        <taxon>Trematoda</taxon>
        <taxon>Digenea</taxon>
        <taxon>Plagiorchiida</taxon>
        <taxon>Echinostomata</taxon>
        <taxon>Echinostomatoidea</taxon>
        <taxon>Fasciolidae</taxon>
        <taxon>Fasciolopsis</taxon>
    </lineage>
</organism>
<reference evidence="1" key="1">
    <citation type="submission" date="2019-05" db="EMBL/GenBank/DDBJ databases">
        <title>Annotation for the trematode Fasciolopsis buski.</title>
        <authorList>
            <person name="Choi Y.-J."/>
        </authorList>
    </citation>
    <scope>NUCLEOTIDE SEQUENCE</scope>
    <source>
        <strain evidence="1">HT</strain>
        <tissue evidence="1">Whole worm</tissue>
    </source>
</reference>
<proteinExistence type="predicted"/>
<evidence type="ECO:0000313" key="1">
    <source>
        <dbReference type="EMBL" id="KAA0194654.1"/>
    </source>
</evidence>
<comment type="caution">
    <text evidence="1">The sequence shown here is derived from an EMBL/GenBank/DDBJ whole genome shotgun (WGS) entry which is preliminary data.</text>
</comment>
<evidence type="ECO:0000313" key="2">
    <source>
        <dbReference type="Proteomes" id="UP000728185"/>
    </source>
</evidence>
<dbReference type="OrthoDB" id="6079689at2759"/>
<dbReference type="SUPFAM" id="SSF51556">
    <property type="entry name" value="Metallo-dependent hydrolases"/>
    <property type="match status" value="1"/>
</dbReference>
<dbReference type="EMBL" id="LUCM01004212">
    <property type="protein sequence ID" value="KAA0194654.1"/>
    <property type="molecule type" value="Genomic_DNA"/>
</dbReference>
<keyword evidence="2" id="KW-1185">Reference proteome</keyword>
<name>A0A8E0VLD3_9TREM</name>
<gene>
    <name evidence="1" type="ORF">FBUS_11624</name>
</gene>